<dbReference type="EMBL" id="JAHRIO010090464">
    <property type="protein sequence ID" value="MEQ2187870.1"/>
    <property type="molecule type" value="Genomic_DNA"/>
</dbReference>
<keyword evidence="1" id="KW-1133">Transmembrane helix</keyword>
<name>A0ABV0PWK5_9TELE</name>
<sequence>NTETTTTASFQLWTSSTSEVAVAQDIFWPCMYRVFGIGAFFIAVITICVISQTALNGRCRKTPDPQSSDQIYENVNL</sequence>
<reference evidence="2 3" key="1">
    <citation type="submission" date="2021-06" db="EMBL/GenBank/DDBJ databases">
        <authorList>
            <person name="Palmer J.M."/>
        </authorList>
    </citation>
    <scope>NUCLEOTIDE SEQUENCE [LARGE SCALE GENOMIC DNA]</scope>
    <source>
        <strain evidence="2 3">GA_2019</strain>
        <tissue evidence="2">Muscle</tissue>
    </source>
</reference>
<evidence type="ECO:0000256" key="1">
    <source>
        <dbReference type="SAM" id="Phobius"/>
    </source>
</evidence>
<accession>A0ABV0PWK5</accession>
<gene>
    <name evidence="2" type="ORF">GOODEAATRI_009143</name>
</gene>
<organism evidence="2 3">
    <name type="scientific">Goodea atripinnis</name>
    <dbReference type="NCBI Taxonomy" id="208336"/>
    <lineage>
        <taxon>Eukaryota</taxon>
        <taxon>Metazoa</taxon>
        <taxon>Chordata</taxon>
        <taxon>Craniata</taxon>
        <taxon>Vertebrata</taxon>
        <taxon>Euteleostomi</taxon>
        <taxon>Actinopterygii</taxon>
        <taxon>Neopterygii</taxon>
        <taxon>Teleostei</taxon>
        <taxon>Neoteleostei</taxon>
        <taxon>Acanthomorphata</taxon>
        <taxon>Ovalentaria</taxon>
        <taxon>Atherinomorphae</taxon>
        <taxon>Cyprinodontiformes</taxon>
        <taxon>Goodeidae</taxon>
        <taxon>Goodea</taxon>
    </lineage>
</organism>
<keyword evidence="3" id="KW-1185">Reference proteome</keyword>
<keyword evidence="1" id="KW-0812">Transmembrane</keyword>
<feature type="transmembrane region" description="Helical" evidence="1">
    <location>
        <begin position="26"/>
        <end position="50"/>
    </location>
</feature>
<proteinExistence type="predicted"/>
<comment type="caution">
    <text evidence="2">The sequence shown here is derived from an EMBL/GenBank/DDBJ whole genome shotgun (WGS) entry which is preliminary data.</text>
</comment>
<dbReference type="Proteomes" id="UP001476798">
    <property type="component" value="Unassembled WGS sequence"/>
</dbReference>
<protein>
    <recommendedName>
        <fullName evidence="4">FXYD domain-containing ion transport regulator</fullName>
    </recommendedName>
</protein>
<evidence type="ECO:0000313" key="3">
    <source>
        <dbReference type="Proteomes" id="UP001476798"/>
    </source>
</evidence>
<evidence type="ECO:0000313" key="2">
    <source>
        <dbReference type="EMBL" id="MEQ2187870.1"/>
    </source>
</evidence>
<feature type="non-terminal residue" evidence="2">
    <location>
        <position position="1"/>
    </location>
</feature>
<keyword evidence="1" id="KW-0472">Membrane</keyword>
<evidence type="ECO:0008006" key="4">
    <source>
        <dbReference type="Google" id="ProtNLM"/>
    </source>
</evidence>